<dbReference type="HOGENOM" id="CLU_139698_1_1_2"/>
<dbReference type="PaxDb" id="572546-Arcpr_1058"/>
<comment type="subunit">
    <text evidence="2">Heterotetramer of one alpha, one beta, one delta and one gamma chain.</text>
</comment>
<dbReference type="InterPro" id="IPR017896">
    <property type="entry name" value="4Fe4S_Fe-S-bd"/>
</dbReference>
<evidence type="ECO:0000256" key="3">
    <source>
        <dbReference type="ARBA" id="ARBA00022448"/>
    </source>
</evidence>
<evidence type="ECO:0000313" key="12">
    <source>
        <dbReference type="Proteomes" id="UP000001901"/>
    </source>
</evidence>
<keyword evidence="4" id="KW-0004">4Fe-4S</keyword>
<dbReference type="Proteomes" id="UP000001901">
    <property type="component" value="Chromosome"/>
</dbReference>
<dbReference type="AlphaFoldDB" id="D2RDC3"/>
<dbReference type="GO" id="GO:0016625">
    <property type="term" value="F:oxidoreductase activity, acting on the aldehyde or oxo group of donors, iron-sulfur protein as acceptor"/>
    <property type="evidence" value="ECO:0007669"/>
    <property type="project" value="InterPro"/>
</dbReference>
<feature type="domain" description="4Fe-4S ferredoxin-type" evidence="10">
    <location>
        <begin position="59"/>
        <end position="88"/>
    </location>
</feature>
<keyword evidence="11" id="KW-0670">Pyruvate</keyword>
<gene>
    <name evidence="11" type="ordered locus">Arcpr_1058</name>
</gene>
<dbReference type="GO" id="GO:0051539">
    <property type="term" value="F:4 iron, 4 sulfur cluster binding"/>
    <property type="evidence" value="ECO:0007669"/>
    <property type="project" value="UniProtKB-KW"/>
</dbReference>
<evidence type="ECO:0000256" key="4">
    <source>
        <dbReference type="ARBA" id="ARBA00022485"/>
    </source>
</evidence>
<evidence type="ECO:0000256" key="7">
    <source>
        <dbReference type="ARBA" id="ARBA00022982"/>
    </source>
</evidence>
<dbReference type="KEGG" id="apo:Arcpr_1058"/>
<keyword evidence="8" id="KW-0408">Iron</keyword>
<accession>D2RDC3</accession>
<evidence type="ECO:0000313" key="11">
    <source>
        <dbReference type="EMBL" id="ADB58117.1"/>
    </source>
</evidence>
<evidence type="ECO:0000256" key="2">
    <source>
        <dbReference type="ARBA" id="ARBA00011595"/>
    </source>
</evidence>
<dbReference type="PANTHER" id="PTHR43724">
    <property type="entry name" value="PYRUVATE SYNTHASE SUBUNIT PORD"/>
    <property type="match status" value="1"/>
</dbReference>
<feature type="domain" description="4Fe-4S ferredoxin-type" evidence="10">
    <location>
        <begin position="25"/>
        <end position="54"/>
    </location>
</feature>
<dbReference type="PROSITE" id="PS51379">
    <property type="entry name" value="4FE4S_FER_2"/>
    <property type="match status" value="2"/>
</dbReference>
<dbReference type="STRING" id="572546.Arcpr_1058"/>
<dbReference type="GO" id="GO:0046872">
    <property type="term" value="F:metal ion binding"/>
    <property type="evidence" value="ECO:0007669"/>
    <property type="project" value="UniProtKB-KW"/>
</dbReference>
<sequence length="91" mass="9917">MRISLGAVSRPLESLENKTGSWAVKIPKVNPDKCVGCGECRMLCPDGCIELVHVEEKKVVAKVDYDYCKGCGICSDICPANAIEMVEKVIE</sequence>
<dbReference type="PROSITE" id="PS00198">
    <property type="entry name" value="4FE4S_FER_1"/>
    <property type="match status" value="1"/>
</dbReference>
<name>D2RDC3_ARCPA</name>
<evidence type="ECO:0000256" key="8">
    <source>
        <dbReference type="ARBA" id="ARBA00023004"/>
    </source>
</evidence>
<dbReference type="InterPro" id="IPR017900">
    <property type="entry name" value="4Fe4S_Fe_S_CS"/>
</dbReference>
<evidence type="ECO:0000256" key="5">
    <source>
        <dbReference type="ARBA" id="ARBA00022723"/>
    </source>
</evidence>
<dbReference type="PANTHER" id="PTHR43724:SF1">
    <property type="entry name" value="PYRUVATE SYNTHASE SUBUNIT PORD"/>
    <property type="match status" value="1"/>
</dbReference>
<evidence type="ECO:0000256" key="1">
    <source>
        <dbReference type="ARBA" id="ARBA00001966"/>
    </source>
</evidence>
<evidence type="ECO:0000256" key="6">
    <source>
        <dbReference type="ARBA" id="ARBA00022737"/>
    </source>
</evidence>
<keyword evidence="12" id="KW-1185">Reference proteome</keyword>
<dbReference type="RefSeq" id="WP_012940453.1">
    <property type="nucleotide sequence ID" value="NC_013741.1"/>
</dbReference>
<comment type="cofactor">
    <cofactor evidence="1">
        <name>[4Fe-4S] cluster</name>
        <dbReference type="ChEBI" id="CHEBI:49883"/>
    </cofactor>
</comment>
<evidence type="ECO:0000259" key="10">
    <source>
        <dbReference type="PROSITE" id="PS51379"/>
    </source>
</evidence>
<dbReference type="OrthoDB" id="23478at2157"/>
<proteinExistence type="predicted"/>
<dbReference type="EMBL" id="CP001857">
    <property type="protein sequence ID" value="ADB58117.1"/>
    <property type="molecule type" value="Genomic_DNA"/>
</dbReference>
<dbReference type="Pfam" id="PF14697">
    <property type="entry name" value="Fer4_21"/>
    <property type="match status" value="1"/>
</dbReference>
<dbReference type="GeneID" id="8739735"/>
<dbReference type="NCBIfam" id="TIGR02179">
    <property type="entry name" value="PorD_KorD"/>
    <property type="match status" value="1"/>
</dbReference>
<reference evidence="11 12" key="1">
    <citation type="journal article" date="2010" name="Stand. Genomic Sci.">
        <title>Complete genome sequence of Archaeoglobus profundus type strain (AV18).</title>
        <authorList>
            <person name="von Jan M."/>
            <person name="Lapidus A."/>
            <person name="Del Rio T.G."/>
            <person name="Copeland A."/>
            <person name="Tice H."/>
            <person name="Cheng J.F."/>
            <person name="Lucas S."/>
            <person name="Chen F."/>
            <person name="Nolan M."/>
            <person name="Goodwin L."/>
            <person name="Han C."/>
            <person name="Pitluck S."/>
            <person name="Liolios K."/>
            <person name="Ivanova N."/>
            <person name="Mavromatis K."/>
            <person name="Ovchinnikova G."/>
            <person name="Chertkov O."/>
            <person name="Pati A."/>
            <person name="Chen A."/>
            <person name="Palaniappan K."/>
            <person name="Land M."/>
            <person name="Hauser L."/>
            <person name="Chang Y.J."/>
            <person name="Jeffries C.D."/>
            <person name="Saunders E."/>
            <person name="Brettin T."/>
            <person name="Detter J.C."/>
            <person name="Chain P."/>
            <person name="Eichinger K."/>
            <person name="Huber H."/>
            <person name="Spring S."/>
            <person name="Rohde M."/>
            <person name="Goker M."/>
            <person name="Wirth R."/>
            <person name="Woyke T."/>
            <person name="Bristow J."/>
            <person name="Eisen J.A."/>
            <person name="Markowitz V."/>
            <person name="Hugenholtz P."/>
            <person name="Kyrpides N.C."/>
            <person name="Klenk H.P."/>
        </authorList>
    </citation>
    <scope>NUCLEOTIDE SEQUENCE [LARGE SCALE GENOMIC DNA]</scope>
    <source>
        <strain evidence="12">DSM 5631 / JCM 9629 / NBRC 100127 / Av18</strain>
    </source>
</reference>
<dbReference type="eggNOG" id="arCOG01605">
    <property type="taxonomic scope" value="Archaea"/>
</dbReference>
<keyword evidence="3" id="KW-0813">Transport</keyword>
<dbReference type="InterPro" id="IPR011898">
    <property type="entry name" value="PorD_KorD"/>
</dbReference>
<organism evidence="11 12">
    <name type="scientific">Archaeoglobus profundus (strain DSM 5631 / JCM 9629 / NBRC 100127 / Av18)</name>
    <dbReference type="NCBI Taxonomy" id="572546"/>
    <lineage>
        <taxon>Archaea</taxon>
        <taxon>Methanobacteriati</taxon>
        <taxon>Methanobacteriota</taxon>
        <taxon>Archaeoglobi</taxon>
        <taxon>Archaeoglobales</taxon>
        <taxon>Archaeoglobaceae</taxon>
        <taxon>Archaeoglobus</taxon>
    </lineage>
</organism>
<protein>
    <submittedName>
        <fullName evidence="11">Pyruvate ferredoxin/flavodoxin oxidoreductase, delta subunit</fullName>
    </submittedName>
</protein>
<evidence type="ECO:0000256" key="9">
    <source>
        <dbReference type="ARBA" id="ARBA00023014"/>
    </source>
</evidence>
<keyword evidence="7" id="KW-0249">Electron transport</keyword>
<dbReference type="SUPFAM" id="SSF54862">
    <property type="entry name" value="4Fe-4S ferredoxins"/>
    <property type="match status" value="1"/>
</dbReference>
<keyword evidence="5" id="KW-0479">Metal-binding</keyword>
<keyword evidence="9" id="KW-0411">Iron-sulfur</keyword>
<dbReference type="Gene3D" id="3.30.70.20">
    <property type="match status" value="1"/>
</dbReference>
<keyword evidence="6" id="KW-0677">Repeat</keyword>